<dbReference type="GO" id="GO:0016740">
    <property type="term" value="F:transferase activity"/>
    <property type="evidence" value="ECO:0007669"/>
    <property type="project" value="UniProtKB-KW"/>
</dbReference>
<dbReference type="PANTHER" id="PTHR43751">
    <property type="entry name" value="SULFATASE"/>
    <property type="match status" value="1"/>
</dbReference>
<keyword evidence="3" id="KW-0472">Membrane</keyword>
<keyword evidence="3" id="KW-1133">Transmembrane helix</keyword>
<dbReference type="KEGG" id="mcos:GM418_21605"/>
<name>A0A6I6JT20_9BACT</name>
<dbReference type="PROSITE" id="PS00523">
    <property type="entry name" value="SULFATASE_1"/>
    <property type="match status" value="1"/>
</dbReference>
<feature type="domain" description="Sulfatase N-terminal" evidence="4">
    <location>
        <begin position="53"/>
        <end position="110"/>
    </location>
</feature>
<keyword evidence="5" id="KW-0808">Transferase</keyword>
<dbReference type="PANTHER" id="PTHR43751:SF3">
    <property type="entry name" value="SULFATASE N-TERMINAL DOMAIN-CONTAINING PROTEIN"/>
    <property type="match status" value="1"/>
</dbReference>
<keyword evidence="3" id="KW-0812">Transmembrane</keyword>
<evidence type="ECO:0000313" key="6">
    <source>
        <dbReference type="Proteomes" id="UP000428260"/>
    </source>
</evidence>
<feature type="transmembrane region" description="Helical" evidence="3">
    <location>
        <begin position="20"/>
        <end position="41"/>
    </location>
</feature>
<evidence type="ECO:0000256" key="3">
    <source>
        <dbReference type="SAM" id="Phobius"/>
    </source>
</evidence>
<evidence type="ECO:0000256" key="1">
    <source>
        <dbReference type="ARBA" id="ARBA00008779"/>
    </source>
</evidence>
<evidence type="ECO:0000313" key="5">
    <source>
        <dbReference type="EMBL" id="QGY46166.1"/>
    </source>
</evidence>
<keyword evidence="6" id="KW-1185">Reference proteome</keyword>
<reference evidence="5 6" key="1">
    <citation type="submission" date="2019-11" db="EMBL/GenBank/DDBJ databases">
        <authorList>
            <person name="Zheng R.K."/>
            <person name="Sun C.M."/>
        </authorList>
    </citation>
    <scope>NUCLEOTIDE SEQUENCE [LARGE SCALE GENOMIC DNA]</scope>
    <source>
        <strain evidence="5 6">WC007</strain>
    </source>
</reference>
<evidence type="ECO:0000259" key="4">
    <source>
        <dbReference type="Pfam" id="PF00884"/>
    </source>
</evidence>
<dbReference type="Gene3D" id="3.40.720.10">
    <property type="entry name" value="Alkaline Phosphatase, subunit A"/>
    <property type="match status" value="1"/>
</dbReference>
<dbReference type="InterPro" id="IPR000917">
    <property type="entry name" value="Sulfatase_N"/>
</dbReference>
<organism evidence="5 6">
    <name type="scientific">Maribellus comscasis</name>
    <dbReference type="NCBI Taxonomy" id="2681766"/>
    <lineage>
        <taxon>Bacteria</taxon>
        <taxon>Pseudomonadati</taxon>
        <taxon>Bacteroidota</taxon>
        <taxon>Bacteroidia</taxon>
        <taxon>Marinilabiliales</taxon>
        <taxon>Prolixibacteraceae</taxon>
        <taxon>Maribellus</taxon>
    </lineage>
</organism>
<keyword evidence="2 5" id="KW-0378">Hydrolase</keyword>
<dbReference type="Proteomes" id="UP000428260">
    <property type="component" value="Chromosome"/>
</dbReference>
<gene>
    <name evidence="5" type="ORF">GM418_21605</name>
</gene>
<dbReference type="InterPro" id="IPR024607">
    <property type="entry name" value="Sulfatase_CS"/>
</dbReference>
<dbReference type="EMBL" id="CP046401">
    <property type="protein sequence ID" value="QGY46166.1"/>
    <property type="molecule type" value="Genomic_DNA"/>
</dbReference>
<evidence type="ECO:0000256" key="2">
    <source>
        <dbReference type="ARBA" id="ARBA00022801"/>
    </source>
</evidence>
<accession>A0A6I6JT20</accession>
<dbReference type="GO" id="GO:0016787">
    <property type="term" value="F:hydrolase activity"/>
    <property type="evidence" value="ECO:0007669"/>
    <property type="project" value="UniProtKB-KW"/>
</dbReference>
<dbReference type="InterPro" id="IPR017850">
    <property type="entry name" value="Alkaline_phosphatase_core_sf"/>
</dbReference>
<protein>
    <submittedName>
        <fullName evidence="5">Sulfatase-like hydrolase/transferase</fullName>
    </submittedName>
</protein>
<comment type="similarity">
    <text evidence="1">Belongs to the sulfatase family.</text>
</comment>
<dbReference type="SUPFAM" id="SSF53649">
    <property type="entry name" value="Alkaline phosphatase-like"/>
    <property type="match status" value="1"/>
</dbReference>
<dbReference type="Pfam" id="PF00884">
    <property type="entry name" value="Sulfatase"/>
    <property type="match status" value="1"/>
</dbReference>
<dbReference type="AlphaFoldDB" id="A0A6I6JT20"/>
<sequence>MKRYLYCIDMIDKRNRQLLLTVILTRNGIFFLVLILSLVLISCSKKSESDHHPNVILIMSDDQGWGDSEFNGNTFIETPNLNRLVVDGVQFERMYACPMCAPTRASLMTGPAAPARILLKSACYS</sequence>
<proteinExistence type="inferred from homology"/>
<dbReference type="InterPro" id="IPR052701">
    <property type="entry name" value="GAG_Ulvan_Degrading_Sulfatases"/>
</dbReference>